<gene>
    <name evidence="2" type="ORF">PS435_14290</name>
</gene>
<dbReference type="Proteomes" id="UP001330016">
    <property type="component" value="Unassembled WGS sequence"/>
</dbReference>
<proteinExistence type="predicted"/>
<dbReference type="SUPFAM" id="SSF56300">
    <property type="entry name" value="Metallo-dependent phosphatases"/>
    <property type="match status" value="1"/>
</dbReference>
<dbReference type="InterPro" id="IPR004843">
    <property type="entry name" value="Calcineurin-like_PHP"/>
</dbReference>
<dbReference type="Gene3D" id="3.60.21.10">
    <property type="match status" value="1"/>
</dbReference>
<evidence type="ECO:0000313" key="3">
    <source>
        <dbReference type="Proteomes" id="UP001330016"/>
    </source>
</evidence>
<keyword evidence="3" id="KW-1185">Reference proteome</keyword>
<sequence>MIWTKGMTDRAIKLTDQGYTHAKTAAMLSDEYSANITGNAVRKRLKRAHHSEQPAEASVQFNDDGTQTATALFMLKHEPDKSPETLMRLCGYDPEKFDMVSGDYKVYEQHSTKDGTVPQYSIHVRVKPKSGINAQELVMILNKGIKPINIKQANGGDHNLVIPLFDLHFGITTFDSLRPELNELCNIIGQGFDHIVVEVGGDLLHSDYMGKTQTVHGTQLDHADTVKAWEDAKWFIDDLIEYAITNAQHVSVYAVGGNHDFDMQWAFVEGLADRYEQVDVHNTIHYRQAYRIGHVGILMAHGDVALKKLPMLFANEDSDVWANTKWREIHYGHFHHEVVNDDGGVIMRQMGTPKPADGYESKNGYTMAHKVMQAFEYSDDQLKVTYNIGGGADER</sequence>
<feature type="domain" description="Calcineurin-like phosphoesterase" evidence="1">
    <location>
        <begin position="166"/>
        <end position="373"/>
    </location>
</feature>
<evidence type="ECO:0000259" key="1">
    <source>
        <dbReference type="Pfam" id="PF00149"/>
    </source>
</evidence>
<evidence type="ECO:0000313" key="2">
    <source>
        <dbReference type="EMBL" id="MEE6717019.1"/>
    </source>
</evidence>
<dbReference type="RefSeq" id="WP_331244488.1">
    <property type="nucleotide sequence ID" value="NZ_JAQSGJ010000063.1"/>
</dbReference>
<comment type="caution">
    <text evidence="2">The sequence shown here is derived from an EMBL/GenBank/DDBJ whole genome shotgun (WGS) entry which is preliminary data.</text>
</comment>
<dbReference type="Pfam" id="PF00149">
    <property type="entry name" value="Metallophos"/>
    <property type="match status" value="1"/>
</dbReference>
<dbReference type="InterPro" id="IPR029052">
    <property type="entry name" value="Metallo-depent_PP-like"/>
</dbReference>
<dbReference type="EMBL" id="JAQSGK010000063">
    <property type="protein sequence ID" value="MEE6717019.1"/>
    <property type="molecule type" value="Genomic_DNA"/>
</dbReference>
<organism evidence="2 3">
    <name type="scientific">Schleiferilactobacillus harbinensis</name>
    <dbReference type="NCBI Taxonomy" id="304207"/>
    <lineage>
        <taxon>Bacteria</taxon>
        <taxon>Bacillati</taxon>
        <taxon>Bacillota</taxon>
        <taxon>Bacilli</taxon>
        <taxon>Lactobacillales</taxon>
        <taxon>Lactobacillaceae</taxon>
        <taxon>Schleiferilactobacillus</taxon>
    </lineage>
</organism>
<name>A0ABU7T337_9LACO</name>
<accession>A0ABU7T337</accession>
<protein>
    <submittedName>
        <fullName evidence="2">Metallophosphoesterase family protein</fullName>
    </submittedName>
</protein>
<reference evidence="2 3" key="1">
    <citation type="submission" date="2023-02" db="EMBL/GenBank/DDBJ databases">
        <title>The predominant lactic acid bacteria and yeasts involved in the spontaneous fermentation of millet during the production of the traditional porridge Hausa koko in Ghana.</title>
        <authorList>
            <person name="Atter A."/>
            <person name="Diaz M."/>
        </authorList>
    </citation>
    <scope>NUCLEOTIDE SEQUENCE [LARGE SCALE GENOMIC DNA]</scope>
    <source>
        <strain evidence="2 3">FI11640</strain>
    </source>
</reference>